<dbReference type="Pfam" id="PF14870">
    <property type="entry name" value="PSII_BNR"/>
    <property type="match status" value="1"/>
</dbReference>
<evidence type="ECO:0000259" key="1">
    <source>
        <dbReference type="Pfam" id="PF14870"/>
    </source>
</evidence>
<proteinExistence type="predicted"/>
<dbReference type="PANTHER" id="PTHR47199">
    <property type="entry name" value="PHOTOSYSTEM II STABILITY/ASSEMBLY FACTOR HCF136, CHLOROPLASTIC"/>
    <property type="match status" value="1"/>
</dbReference>
<gene>
    <name evidence="2" type="ORF">METZ01_LOCUS365519</name>
</gene>
<dbReference type="SUPFAM" id="SSF110296">
    <property type="entry name" value="Oligoxyloglucan reducing end-specific cellobiohydrolase"/>
    <property type="match status" value="1"/>
</dbReference>
<dbReference type="PANTHER" id="PTHR47199:SF2">
    <property type="entry name" value="PHOTOSYSTEM II STABILITY_ASSEMBLY FACTOR HCF136, CHLOROPLASTIC"/>
    <property type="match status" value="1"/>
</dbReference>
<feature type="domain" description="Photosynthesis system II assembly factor Ycf48/Hcf136-like" evidence="1">
    <location>
        <begin position="14"/>
        <end position="55"/>
    </location>
</feature>
<protein>
    <recommendedName>
        <fullName evidence="1">Photosynthesis system II assembly factor Ycf48/Hcf136-like domain-containing protein</fullName>
    </recommendedName>
</protein>
<dbReference type="InterPro" id="IPR028203">
    <property type="entry name" value="PSII_CF48-like_dom"/>
</dbReference>
<organism evidence="2">
    <name type="scientific">marine metagenome</name>
    <dbReference type="NCBI Taxonomy" id="408172"/>
    <lineage>
        <taxon>unclassified sequences</taxon>
        <taxon>metagenomes</taxon>
        <taxon>ecological metagenomes</taxon>
    </lineage>
</organism>
<dbReference type="EMBL" id="UINC01131137">
    <property type="protein sequence ID" value="SVD12665.1"/>
    <property type="molecule type" value="Genomic_DNA"/>
</dbReference>
<reference evidence="2" key="1">
    <citation type="submission" date="2018-05" db="EMBL/GenBank/DDBJ databases">
        <authorList>
            <person name="Lanie J.A."/>
            <person name="Ng W.-L."/>
            <person name="Kazmierczak K.M."/>
            <person name="Andrzejewski T.M."/>
            <person name="Davidsen T.M."/>
            <person name="Wayne K.J."/>
            <person name="Tettelin H."/>
            <person name="Glass J.I."/>
            <person name="Rusch D."/>
            <person name="Podicherti R."/>
            <person name="Tsui H.-C.T."/>
            <person name="Winkler M.E."/>
        </authorList>
    </citation>
    <scope>NUCLEOTIDE SEQUENCE</scope>
</reference>
<dbReference type="AlphaFoldDB" id="A0A382ST52"/>
<accession>A0A382ST52</accession>
<name>A0A382ST52_9ZZZZ</name>
<evidence type="ECO:0000313" key="2">
    <source>
        <dbReference type="EMBL" id="SVD12665.1"/>
    </source>
</evidence>
<sequence length="188" mass="20713">PDMSPDWLLAFEDPILYDIEFIDARNGYIVGEFGKIYHTADGGRTWGEQHKSLMDASVFDVLDMPTLFDVEFSDLKHGIAVGLDGRIALTNDGGQDWNFVENNVADYQDPFDSAAILPDGTRWAVGASGQSVSAGPGNAFDRASLGGAVNSWLRRIRFYDKDTAWIVGGFGLIMNTHDGGKTWYRRLG</sequence>
<feature type="non-terminal residue" evidence="2">
    <location>
        <position position="1"/>
    </location>
</feature>